<keyword evidence="4" id="KW-0732">Signal</keyword>
<reference evidence="5 6" key="1">
    <citation type="submission" date="2021-12" db="EMBL/GenBank/DDBJ databases">
        <title>Genome sequencing of bacteria with rrn-lacking chromosome and rrn-plasmid.</title>
        <authorList>
            <person name="Anda M."/>
            <person name="Iwasaki W."/>
        </authorList>
    </citation>
    <scope>NUCLEOTIDE SEQUENCE [LARGE SCALE GENOMIC DNA]</scope>
    <source>
        <strain evidence="5 6">NBRC 15940</strain>
    </source>
</reference>
<dbReference type="PANTHER" id="PTHR45586">
    <property type="entry name" value="TPR REPEAT-CONTAINING PROTEIN PA4667"/>
    <property type="match status" value="1"/>
</dbReference>
<dbReference type="SMART" id="SM00028">
    <property type="entry name" value="TPR"/>
    <property type="match status" value="3"/>
</dbReference>
<dbReference type="PROSITE" id="PS50005">
    <property type="entry name" value="TPR"/>
    <property type="match status" value="1"/>
</dbReference>
<sequence length="610" mass="70335">MWKTKGALRILGIVFLSLLFSVPAFPQDFQKVSLAEEYLNRGEVEKALDLYGKLAKQNENLPLIHKNYFDLLLSTKDFKGAEKYLSRAVKKNPDIFVYQVDQGRLLAASDQNDLKDKFYEELIEAQGKDLNKIRGLAQEFYRAQEFDWAVATFKFGRKVSKNDGMFAHELANIYRLTNQKDPMVDEYVQMAVRNPKNRSYVKNVLQSTLGEPEDLESFEAYLIDHIQKDGKEEFYAELLIWTNLQQRNFYGAFIQARSLDKRKKSNGDQLMEVARMALQHKDYDNSIMVYDYVIQNYLESPNYYLARNAIINAREEQVKNTFPVDMEDIDELISSYQQLIEEVPPSIATFEARKNKAMLHALYKEDYDTAIKLLEEVTQGGRIPKNLKLECKISLGDIFLLKSQPWESRLLYAQVEKEGKETPIGYEAKLRSAKLSYYTGDFELAAGHLDVLKQATTREIANDAMSMSLLIKDNTALDTLRAPMEEYAAIDLLLFQKKNEEALSRLKKMLKDYPGHGLTDEIYYLMSKVYKEQGNFEEALESLKMVVQSGPEDILADDAAFEIADLYEHQIKDAQAAMDAYQSFLSDYPGSIHVEEARKRFRALRGDFPN</sequence>
<dbReference type="Proteomes" id="UP001310022">
    <property type="component" value="Unassembled WGS sequence"/>
</dbReference>
<evidence type="ECO:0000313" key="5">
    <source>
        <dbReference type="EMBL" id="GJM59455.1"/>
    </source>
</evidence>
<dbReference type="RefSeq" id="WP_338235515.1">
    <property type="nucleotide sequence ID" value="NZ_BQKE01000001.1"/>
</dbReference>
<dbReference type="Pfam" id="PF14559">
    <property type="entry name" value="TPR_19"/>
    <property type="match status" value="1"/>
</dbReference>
<dbReference type="PANTHER" id="PTHR45586:SF1">
    <property type="entry name" value="LIPOPOLYSACCHARIDE ASSEMBLY PROTEIN B"/>
    <property type="match status" value="1"/>
</dbReference>
<dbReference type="Pfam" id="PF13174">
    <property type="entry name" value="TPR_6"/>
    <property type="match status" value="1"/>
</dbReference>
<protein>
    <recommendedName>
        <fullName evidence="7">Tetratricopeptide repeat protein</fullName>
    </recommendedName>
</protein>
<keyword evidence="6" id="KW-1185">Reference proteome</keyword>
<dbReference type="InterPro" id="IPR051012">
    <property type="entry name" value="CellSynth/LPSAsmb/PSIAsmb"/>
</dbReference>
<evidence type="ECO:0000256" key="2">
    <source>
        <dbReference type="ARBA" id="ARBA00022803"/>
    </source>
</evidence>
<dbReference type="InterPro" id="IPR011990">
    <property type="entry name" value="TPR-like_helical_dom_sf"/>
</dbReference>
<feature type="signal peptide" evidence="4">
    <location>
        <begin position="1"/>
        <end position="26"/>
    </location>
</feature>
<evidence type="ECO:0000256" key="3">
    <source>
        <dbReference type="PROSITE-ProRule" id="PRU00339"/>
    </source>
</evidence>
<comment type="caution">
    <text evidence="5">The sequence shown here is derived from an EMBL/GenBank/DDBJ whole genome shotgun (WGS) entry which is preliminary data.</text>
</comment>
<dbReference type="InterPro" id="IPR019734">
    <property type="entry name" value="TPR_rpt"/>
</dbReference>
<dbReference type="Gene3D" id="1.25.40.10">
    <property type="entry name" value="Tetratricopeptide repeat domain"/>
    <property type="match status" value="3"/>
</dbReference>
<evidence type="ECO:0008006" key="7">
    <source>
        <dbReference type="Google" id="ProtNLM"/>
    </source>
</evidence>
<evidence type="ECO:0000313" key="6">
    <source>
        <dbReference type="Proteomes" id="UP001310022"/>
    </source>
</evidence>
<dbReference type="SUPFAM" id="SSF48452">
    <property type="entry name" value="TPR-like"/>
    <property type="match status" value="2"/>
</dbReference>
<accession>A0AAN5AHN0</accession>
<dbReference type="EMBL" id="BQKE01000001">
    <property type="protein sequence ID" value="GJM59455.1"/>
    <property type="molecule type" value="Genomic_DNA"/>
</dbReference>
<feature type="chain" id="PRO_5042881778" description="Tetratricopeptide repeat protein" evidence="4">
    <location>
        <begin position="27"/>
        <end position="610"/>
    </location>
</feature>
<evidence type="ECO:0000256" key="1">
    <source>
        <dbReference type="ARBA" id="ARBA00022737"/>
    </source>
</evidence>
<feature type="repeat" description="TPR" evidence="3">
    <location>
        <begin position="520"/>
        <end position="553"/>
    </location>
</feature>
<dbReference type="AlphaFoldDB" id="A0AAN5AHN0"/>
<proteinExistence type="predicted"/>
<keyword evidence="2 3" id="KW-0802">TPR repeat</keyword>
<name>A0AAN5AHN0_9BACT</name>
<evidence type="ECO:0000256" key="4">
    <source>
        <dbReference type="SAM" id="SignalP"/>
    </source>
</evidence>
<organism evidence="5 6">
    <name type="scientific">Persicobacter diffluens</name>
    <dbReference type="NCBI Taxonomy" id="981"/>
    <lineage>
        <taxon>Bacteria</taxon>
        <taxon>Pseudomonadati</taxon>
        <taxon>Bacteroidota</taxon>
        <taxon>Cytophagia</taxon>
        <taxon>Cytophagales</taxon>
        <taxon>Persicobacteraceae</taxon>
        <taxon>Persicobacter</taxon>
    </lineage>
</organism>
<gene>
    <name evidence="5" type="ORF">PEDI_00070</name>
</gene>
<keyword evidence="1" id="KW-0677">Repeat</keyword>